<feature type="region of interest" description="Disordered" evidence="1">
    <location>
        <begin position="1"/>
        <end position="22"/>
    </location>
</feature>
<comment type="caution">
    <text evidence="2">The sequence shown here is derived from an EMBL/GenBank/DDBJ whole genome shotgun (WGS) entry which is preliminary data.</text>
</comment>
<gene>
    <name evidence="2" type="ORF">C7B46_16635</name>
</gene>
<dbReference type="EMBL" id="PXYW01000061">
    <property type="protein sequence ID" value="PSR31595.1"/>
    <property type="molecule type" value="Genomic_DNA"/>
</dbReference>
<organism evidence="2 3">
    <name type="scientific">Sulfobacillus benefaciens</name>
    <dbReference type="NCBI Taxonomy" id="453960"/>
    <lineage>
        <taxon>Bacteria</taxon>
        <taxon>Bacillati</taxon>
        <taxon>Bacillota</taxon>
        <taxon>Clostridia</taxon>
        <taxon>Eubacteriales</taxon>
        <taxon>Clostridiales Family XVII. Incertae Sedis</taxon>
        <taxon>Sulfobacillus</taxon>
    </lineage>
</organism>
<reference evidence="2 3" key="1">
    <citation type="journal article" date="2014" name="BMC Genomics">
        <title>Comparison of environmental and isolate Sulfobacillus genomes reveals diverse carbon, sulfur, nitrogen, and hydrogen metabolisms.</title>
        <authorList>
            <person name="Justice N.B."/>
            <person name="Norman A."/>
            <person name="Brown C.T."/>
            <person name="Singh A."/>
            <person name="Thomas B.C."/>
            <person name="Banfield J.F."/>
        </authorList>
    </citation>
    <scope>NUCLEOTIDE SEQUENCE [LARGE SCALE GENOMIC DNA]</scope>
    <source>
        <strain evidence="2">AMDSBA4</strain>
    </source>
</reference>
<evidence type="ECO:0000313" key="2">
    <source>
        <dbReference type="EMBL" id="PSR31595.1"/>
    </source>
</evidence>
<name>A0A2T2XAS5_9FIRM</name>
<evidence type="ECO:0000256" key="1">
    <source>
        <dbReference type="SAM" id="MobiDB-lite"/>
    </source>
</evidence>
<sequence length="92" mass="10423">MAKQHADNEGQSRQNDRQPRTHAKFEAVFERVEALINTCKPLIDGHEAVGDTAFQRSKAVIHAQTFIVKSLVYIVVELLNLVADQHRLCDQI</sequence>
<dbReference type="AlphaFoldDB" id="A0A2T2XAS5"/>
<accession>A0A2T2XAS5</accession>
<evidence type="ECO:0000313" key="3">
    <source>
        <dbReference type="Proteomes" id="UP000242972"/>
    </source>
</evidence>
<proteinExistence type="predicted"/>
<dbReference type="Proteomes" id="UP000242972">
    <property type="component" value="Unassembled WGS sequence"/>
</dbReference>
<protein>
    <submittedName>
        <fullName evidence="2">Uncharacterized protein</fullName>
    </submittedName>
</protein>